<gene>
    <name evidence="1" type="ORF">CUN48_18235</name>
</gene>
<evidence type="ECO:0000313" key="2">
    <source>
        <dbReference type="Proteomes" id="UP000230790"/>
    </source>
</evidence>
<feature type="non-terminal residue" evidence="1">
    <location>
        <position position="136"/>
    </location>
</feature>
<reference evidence="1 2" key="1">
    <citation type="submission" date="2017-11" db="EMBL/GenBank/DDBJ databases">
        <title>Evolution of Phototrophy in the Chloroflexi Phylum Driven by Horizontal Gene Transfer.</title>
        <authorList>
            <person name="Ward L.M."/>
            <person name="Hemp J."/>
            <person name="Shih P.M."/>
            <person name="Mcglynn S.E."/>
            <person name="Fischer W."/>
        </authorList>
    </citation>
    <scope>NUCLEOTIDE SEQUENCE [LARGE SCALE GENOMIC DNA]</scope>
    <source>
        <strain evidence="1">JP3_7</strain>
    </source>
</reference>
<protein>
    <submittedName>
        <fullName evidence="1">Uncharacterized protein</fullName>
    </submittedName>
</protein>
<organism evidence="1 2">
    <name type="scientific">Candidatus Thermofonsia Clade 3 bacterium</name>
    <dbReference type="NCBI Taxonomy" id="2364212"/>
    <lineage>
        <taxon>Bacteria</taxon>
        <taxon>Bacillati</taxon>
        <taxon>Chloroflexota</taxon>
        <taxon>Candidatus Thermofontia</taxon>
        <taxon>Candidatus Thermofonsia Clade 3</taxon>
    </lineage>
</organism>
<dbReference type="EMBL" id="PGTN01000964">
    <property type="protein sequence ID" value="PJF45565.1"/>
    <property type="molecule type" value="Genomic_DNA"/>
</dbReference>
<name>A0A2M8Q6Z2_9CHLR</name>
<proteinExistence type="predicted"/>
<accession>A0A2M8Q6Z2</accession>
<sequence length="136" mass="15232">SWDGSAWIDWTERTIVMAYAEVKLDEASDNGQGREIVLRGGQYGSIGAGPQRERTEVWGSVDGAPYTLLERVYAPSNCLYFKVLDANEALARHQELGLAPARELYTEAVTNRTLVKCGQRSDEMNELRSFSLFRLA</sequence>
<dbReference type="Proteomes" id="UP000230790">
    <property type="component" value="Unassembled WGS sequence"/>
</dbReference>
<comment type="caution">
    <text evidence="1">The sequence shown here is derived from an EMBL/GenBank/DDBJ whole genome shotgun (WGS) entry which is preliminary data.</text>
</comment>
<feature type="non-terminal residue" evidence="1">
    <location>
        <position position="1"/>
    </location>
</feature>
<dbReference type="AlphaFoldDB" id="A0A2M8Q6Z2"/>
<evidence type="ECO:0000313" key="1">
    <source>
        <dbReference type="EMBL" id="PJF45565.1"/>
    </source>
</evidence>